<keyword evidence="2" id="KW-1185">Reference proteome</keyword>
<gene>
    <name evidence="1" type="ORF">QQS39_17650</name>
</gene>
<evidence type="ECO:0000313" key="1">
    <source>
        <dbReference type="EMBL" id="WIV88253.1"/>
    </source>
</evidence>
<dbReference type="Proteomes" id="UP001226651">
    <property type="component" value="Chromosome"/>
</dbReference>
<accession>A0ABY8Y7N0</accession>
<dbReference type="EMBL" id="CP127389">
    <property type="protein sequence ID" value="WIV88253.1"/>
    <property type="molecule type" value="Genomic_DNA"/>
</dbReference>
<reference evidence="1 2" key="1">
    <citation type="submission" date="2023-06" db="EMBL/GenBank/DDBJ databases">
        <title>Proteus appendicitidis sp. nov., isolated from the appendiceal pus of an appendicitis patient in Yongzhou, China.</title>
        <authorList>
            <person name="Cai X."/>
        </authorList>
    </citation>
    <scope>NUCLEOTIDE SEQUENCE [LARGE SCALE GENOMIC DNA]</scope>
    <source>
        <strain evidence="1 2">HZ0627</strain>
    </source>
</reference>
<proteinExistence type="predicted"/>
<organism evidence="1 2">
    <name type="scientific">Proteus appendicitidis</name>
    <dbReference type="NCBI Taxonomy" id="3034648"/>
    <lineage>
        <taxon>Bacteria</taxon>
        <taxon>Pseudomonadati</taxon>
        <taxon>Pseudomonadota</taxon>
        <taxon>Gammaproteobacteria</taxon>
        <taxon>Enterobacterales</taxon>
        <taxon>Morganellaceae</taxon>
        <taxon>Proteus</taxon>
    </lineage>
</organism>
<evidence type="ECO:0000313" key="2">
    <source>
        <dbReference type="Proteomes" id="UP001226651"/>
    </source>
</evidence>
<protein>
    <submittedName>
        <fullName evidence="1">Uncharacterized protein</fullName>
    </submittedName>
</protein>
<dbReference type="RefSeq" id="WP_285805065.1">
    <property type="nucleotide sequence ID" value="NZ_CP127389.1"/>
</dbReference>
<sequence>MMRRSVNNITVVLILMLLFLLQVESKANNRNINNHFFIFISLNNFTESSKLTKLISDLDNDIKKNNNQFDKIIYGYASVFLSEFYHNSKYYSQAARAIKQAFFYLDEAVEENPDNWRLAYLRLRMDAFTPHDLGRCVIAKKDSQQLFENNNISADLIPMIKYMYIRSLWGCHQFSQAESAIAQLLKESEAHKIMAKYGLTGVPPWLPIEKTAVIQPLTLESN</sequence>
<name>A0ABY8Y7N0_9GAMM</name>